<proteinExistence type="predicted"/>
<dbReference type="InterPro" id="IPR006634">
    <property type="entry name" value="TLC-dom"/>
</dbReference>
<keyword evidence="3 5" id="KW-1133">Transmembrane helix</keyword>
<evidence type="ECO:0000313" key="8">
    <source>
        <dbReference type="Proteomes" id="UP000276133"/>
    </source>
</evidence>
<evidence type="ECO:0000256" key="4">
    <source>
        <dbReference type="ARBA" id="ARBA00023136"/>
    </source>
</evidence>
<dbReference type="AlphaFoldDB" id="A0A3M7QXF6"/>
<comment type="caution">
    <text evidence="7">The sequence shown here is derived from an EMBL/GenBank/DDBJ whole genome shotgun (WGS) entry which is preliminary data.</text>
</comment>
<feature type="transmembrane region" description="Helical" evidence="5">
    <location>
        <begin position="56"/>
        <end position="73"/>
    </location>
</feature>
<name>A0A3M7QXF6_BRAPC</name>
<dbReference type="GO" id="GO:0097035">
    <property type="term" value="P:regulation of membrane lipid distribution"/>
    <property type="evidence" value="ECO:0007669"/>
    <property type="project" value="TreeGrafter"/>
</dbReference>
<dbReference type="GO" id="GO:0005886">
    <property type="term" value="C:plasma membrane"/>
    <property type="evidence" value="ECO:0007669"/>
    <property type="project" value="TreeGrafter"/>
</dbReference>
<keyword evidence="4 5" id="KW-0472">Membrane</keyword>
<evidence type="ECO:0000256" key="2">
    <source>
        <dbReference type="ARBA" id="ARBA00022692"/>
    </source>
</evidence>
<evidence type="ECO:0000313" key="7">
    <source>
        <dbReference type="EMBL" id="RNA15899.1"/>
    </source>
</evidence>
<dbReference type="SMART" id="SM00724">
    <property type="entry name" value="TLC"/>
    <property type="match status" value="1"/>
</dbReference>
<feature type="transmembrane region" description="Helical" evidence="5">
    <location>
        <begin position="158"/>
        <end position="180"/>
    </location>
</feature>
<dbReference type="PANTHER" id="PTHR13439:SF4">
    <property type="entry name" value="TLC DOMAIN-CONTAINING PROTEIN"/>
    <property type="match status" value="1"/>
</dbReference>
<dbReference type="EMBL" id="REGN01004851">
    <property type="protein sequence ID" value="RNA15899.1"/>
    <property type="molecule type" value="Genomic_DNA"/>
</dbReference>
<gene>
    <name evidence="7" type="ORF">BpHYR1_053391</name>
</gene>
<evidence type="ECO:0000259" key="6">
    <source>
        <dbReference type="SMART" id="SM00724"/>
    </source>
</evidence>
<accession>A0A3M7QXF6</accession>
<reference evidence="7 8" key="1">
    <citation type="journal article" date="2018" name="Sci. Rep.">
        <title>Genomic signatures of local adaptation to the degree of environmental predictability in rotifers.</title>
        <authorList>
            <person name="Franch-Gras L."/>
            <person name="Hahn C."/>
            <person name="Garcia-Roger E.M."/>
            <person name="Carmona M.J."/>
            <person name="Serra M."/>
            <person name="Gomez A."/>
        </authorList>
    </citation>
    <scope>NUCLEOTIDE SEQUENCE [LARGE SCALE GENOMIC DNA]</scope>
    <source>
        <strain evidence="7">HYR1</strain>
    </source>
</reference>
<comment type="subcellular location">
    <subcellularLocation>
        <location evidence="1">Membrane</location>
        <topology evidence="1">Multi-pass membrane protein</topology>
    </subcellularLocation>
</comment>
<feature type="domain" description="TLC" evidence="6">
    <location>
        <begin position="46"/>
        <end position="221"/>
    </location>
</feature>
<dbReference type="GO" id="GO:0055091">
    <property type="term" value="P:phospholipid homeostasis"/>
    <property type="evidence" value="ECO:0007669"/>
    <property type="project" value="TreeGrafter"/>
</dbReference>
<feature type="transmembrane region" description="Helical" evidence="5">
    <location>
        <begin position="186"/>
        <end position="209"/>
    </location>
</feature>
<dbReference type="STRING" id="10195.A0A3M7QXF6"/>
<dbReference type="Proteomes" id="UP000276133">
    <property type="component" value="Unassembled WGS sequence"/>
</dbReference>
<dbReference type="OrthoDB" id="10266980at2759"/>
<keyword evidence="8" id="KW-1185">Reference proteome</keyword>
<dbReference type="GO" id="GO:0071709">
    <property type="term" value="P:membrane assembly"/>
    <property type="evidence" value="ECO:0007669"/>
    <property type="project" value="TreeGrafter"/>
</dbReference>
<sequence length="235" mass="27558">MSQYKSIDFSYQEWLFYTLSSIIFFLFYNLICAHSLSKFEFLRTHWNFWRFKNTLISWSHAVIASILFAINVYQMPDLLDDMINVSSKFSYIAICVSKVPLSIIIIFIFSITLSLNRYVGYTTAAISIEFNTVFLHLRFMSVFCNIDKNSLKFRLLSILNLVTFVIFRLLTLCWMTRWIILNRSLIPPVWFTIGSLGLVVMMTINIFLLKRLVQSDFSKEKTIMNGSESTIKKSN</sequence>
<dbReference type="InterPro" id="IPR050846">
    <property type="entry name" value="TLCD"/>
</dbReference>
<evidence type="ECO:0000256" key="1">
    <source>
        <dbReference type="ARBA" id="ARBA00004141"/>
    </source>
</evidence>
<organism evidence="7 8">
    <name type="scientific">Brachionus plicatilis</name>
    <name type="common">Marine rotifer</name>
    <name type="synonym">Brachionus muelleri</name>
    <dbReference type="NCBI Taxonomy" id="10195"/>
    <lineage>
        <taxon>Eukaryota</taxon>
        <taxon>Metazoa</taxon>
        <taxon>Spiralia</taxon>
        <taxon>Gnathifera</taxon>
        <taxon>Rotifera</taxon>
        <taxon>Eurotatoria</taxon>
        <taxon>Monogononta</taxon>
        <taxon>Pseudotrocha</taxon>
        <taxon>Ploima</taxon>
        <taxon>Brachionidae</taxon>
        <taxon>Brachionus</taxon>
    </lineage>
</organism>
<evidence type="ECO:0000256" key="5">
    <source>
        <dbReference type="SAM" id="Phobius"/>
    </source>
</evidence>
<keyword evidence="2 5" id="KW-0812">Transmembrane</keyword>
<protein>
    <submittedName>
        <fullName evidence="7">TLC domain-containing 2</fullName>
    </submittedName>
</protein>
<dbReference type="GO" id="GO:0007009">
    <property type="term" value="P:plasma membrane organization"/>
    <property type="evidence" value="ECO:0007669"/>
    <property type="project" value="TreeGrafter"/>
</dbReference>
<dbReference type="PANTHER" id="PTHR13439">
    <property type="entry name" value="CT120 PROTEIN"/>
    <property type="match status" value="1"/>
</dbReference>
<evidence type="ECO:0000256" key="3">
    <source>
        <dbReference type="ARBA" id="ARBA00022989"/>
    </source>
</evidence>
<feature type="transmembrane region" description="Helical" evidence="5">
    <location>
        <begin position="118"/>
        <end position="137"/>
    </location>
</feature>
<feature type="transmembrane region" description="Helical" evidence="5">
    <location>
        <begin position="14"/>
        <end position="36"/>
    </location>
</feature>
<feature type="transmembrane region" description="Helical" evidence="5">
    <location>
        <begin position="89"/>
        <end position="112"/>
    </location>
</feature>